<feature type="transmembrane region" description="Helical" evidence="1">
    <location>
        <begin position="102"/>
        <end position="126"/>
    </location>
</feature>
<keyword evidence="1" id="KW-1133">Transmembrane helix</keyword>
<reference evidence="2" key="1">
    <citation type="submission" date="2021-10" db="EMBL/GenBank/DDBJ databases">
        <authorList>
            <person name="Criscuolo A."/>
        </authorList>
    </citation>
    <scope>NUCLEOTIDE SEQUENCE</scope>
    <source>
        <strain evidence="2">CIP111885</strain>
    </source>
</reference>
<dbReference type="EMBL" id="CAKJTG010000020">
    <property type="protein sequence ID" value="CAG9609471.1"/>
    <property type="molecule type" value="Genomic_DNA"/>
</dbReference>
<dbReference type="Proteomes" id="UP000789845">
    <property type="component" value="Unassembled WGS sequence"/>
</dbReference>
<feature type="transmembrane region" description="Helical" evidence="1">
    <location>
        <begin position="352"/>
        <end position="370"/>
    </location>
</feature>
<protein>
    <recommendedName>
        <fullName evidence="4">ABC transporter permease</fullName>
    </recommendedName>
</protein>
<feature type="transmembrane region" description="Helical" evidence="1">
    <location>
        <begin position="308"/>
        <end position="326"/>
    </location>
</feature>
<feature type="transmembrane region" description="Helical" evidence="1">
    <location>
        <begin position="376"/>
        <end position="395"/>
    </location>
</feature>
<name>A0A9C7GBE1_9BACI</name>
<evidence type="ECO:0000313" key="3">
    <source>
        <dbReference type="Proteomes" id="UP000789845"/>
    </source>
</evidence>
<feature type="transmembrane region" description="Helical" evidence="1">
    <location>
        <begin position="170"/>
        <end position="185"/>
    </location>
</feature>
<accession>A0A9C7GBE1</accession>
<keyword evidence="3" id="KW-1185">Reference proteome</keyword>
<feature type="transmembrane region" description="Helical" evidence="1">
    <location>
        <begin position="191"/>
        <end position="208"/>
    </location>
</feature>
<dbReference type="Pfam" id="PF05975">
    <property type="entry name" value="EcsB"/>
    <property type="match status" value="1"/>
</dbReference>
<feature type="transmembrane region" description="Helical" evidence="1">
    <location>
        <begin position="21"/>
        <end position="45"/>
    </location>
</feature>
<evidence type="ECO:0000313" key="2">
    <source>
        <dbReference type="EMBL" id="CAG9609471.1"/>
    </source>
</evidence>
<dbReference type="PIRSF" id="PIRSF037259">
    <property type="entry name" value="EcsB_ABC"/>
    <property type="match status" value="1"/>
</dbReference>
<organism evidence="2 3">
    <name type="scientific">Pseudoneobacillus rhizosphaerae</name>
    <dbReference type="NCBI Taxonomy" id="2880968"/>
    <lineage>
        <taxon>Bacteria</taxon>
        <taxon>Bacillati</taxon>
        <taxon>Bacillota</taxon>
        <taxon>Bacilli</taxon>
        <taxon>Bacillales</taxon>
        <taxon>Bacillaceae</taxon>
        <taxon>Pseudoneobacillus</taxon>
    </lineage>
</organism>
<gene>
    <name evidence="2" type="ORF">NEOCIP111885_03213</name>
</gene>
<feature type="transmembrane region" description="Helical" evidence="1">
    <location>
        <begin position="132"/>
        <end position="149"/>
    </location>
</feature>
<evidence type="ECO:0008006" key="4">
    <source>
        <dbReference type="Google" id="ProtNLM"/>
    </source>
</evidence>
<dbReference type="GO" id="GO:0016020">
    <property type="term" value="C:membrane"/>
    <property type="evidence" value="ECO:0007669"/>
    <property type="project" value="InterPro"/>
</dbReference>
<dbReference type="InterPro" id="IPR010288">
    <property type="entry name" value="EcsB_ABC"/>
</dbReference>
<comment type="caution">
    <text evidence="2">The sequence shown here is derived from an EMBL/GenBank/DDBJ whole genome shotgun (WGS) entry which is preliminary data.</text>
</comment>
<keyword evidence="1" id="KW-0472">Membrane</keyword>
<sequence length="400" mass="47561">MFNVLKLWSDRSKQTSKELSRYLRYIFNGHLMIVLIFLIGSLTFYYQQWVKTLDESFPAGVIMAVILGIFLTYSPVYTFLLDADRVFLLPIENKMTKYFMRSGVVSFGLQAYILLMVLAAMMPMYVHVSGSTYKTFFSFVFLLLILKIWNLATRWRIQYYVEKNVHRTDSFIRYCLNTVFMYLAFMSSPKFLLIILFVIMLGLYFFFYQNTKKKGLKWEEIILLEQNRLTGFYRIANLFTDVPKFKDEVKRRRWLDWVAKNIVFQQNNTQLYLLTRTFLRSGDYLGLVIRLTVIGGLVLFYWDFIYGQFLFLLLFLYLTGFQLLPLKNHHQNVLWIDLYPISEQREKAFKKILTWVLTLQTVVLSLLFVLKGEWLLFLIGLGIGLVFAVVFVRYYSLKKA</sequence>
<feature type="transmembrane region" description="Helical" evidence="1">
    <location>
        <begin position="284"/>
        <end position="302"/>
    </location>
</feature>
<dbReference type="RefSeq" id="WP_230497704.1">
    <property type="nucleotide sequence ID" value="NZ_CAKJTG010000020.1"/>
</dbReference>
<feature type="transmembrane region" description="Helical" evidence="1">
    <location>
        <begin position="57"/>
        <end position="81"/>
    </location>
</feature>
<evidence type="ECO:0000256" key="1">
    <source>
        <dbReference type="SAM" id="Phobius"/>
    </source>
</evidence>
<dbReference type="AlphaFoldDB" id="A0A9C7GBE1"/>
<keyword evidence="1" id="KW-0812">Transmembrane</keyword>
<proteinExistence type="predicted"/>